<keyword evidence="2" id="KW-0812">Transmembrane</keyword>
<dbReference type="Gene3D" id="1.25.40.10">
    <property type="entry name" value="Tetratricopeptide repeat domain"/>
    <property type="match status" value="1"/>
</dbReference>
<sequence>MNTEDKLKEFRSYGSPFYLKEPTLNKKKHIASLLIILLFSIANPLFFISFIAYLIFLLYKIKQYNSEENTGLSKAISLYKKKKYIESIDYIDKVIEKKPEDIKSNIIKALNHFELGQYEYYIMHIEKVPSKYLSNDLDLQLKLGESYESINQYEEAKIIYKKLYDIFPESSYLKEKIYKLSR</sequence>
<reference evidence="3 4" key="1">
    <citation type="submission" date="2021-06" db="EMBL/GenBank/DDBJ databases">
        <authorList>
            <person name="Sun Q."/>
            <person name="Li D."/>
        </authorList>
    </citation>
    <scope>NUCLEOTIDE SEQUENCE [LARGE SCALE GENOMIC DNA]</scope>
    <source>
        <strain evidence="3 4">MSJ-4</strain>
    </source>
</reference>
<keyword evidence="1" id="KW-0802">TPR repeat</keyword>
<evidence type="ECO:0000256" key="2">
    <source>
        <dbReference type="SAM" id="Phobius"/>
    </source>
</evidence>
<evidence type="ECO:0000313" key="4">
    <source>
        <dbReference type="Proteomes" id="UP000736583"/>
    </source>
</evidence>
<comment type="caution">
    <text evidence="3">The sequence shown here is derived from an EMBL/GenBank/DDBJ whole genome shotgun (WGS) entry which is preliminary data.</text>
</comment>
<proteinExistence type="predicted"/>
<dbReference type="RefSeq" id="WP_032121388.1">
    <property type="nucleotide sequence ID" value="NZ_JAHLQL010000001.1"/>
</dbReference>
<dbReference type="PROSITE" id="PS50005">
    <property type="entry name" value="TPR"/>
    <property type="match status" value="1"/>
</dbReference>
<dbReference type="SMART" id="SM00028">
    <property type="entry name" value="TPR"/>
    <property type="match status" value="2"/>
</dbReference>
<feature type="transmembrane region" description="Helical" evidence="2">
    <location>
        <begin position="30"/>
        <end position="59"/>
    </location>
</feature>
<dbReference type="SUPFAM" id="SSF48452">
    <property type="entry name" value="TPR-like"/>
    <property type="match status" value="1"/>
</dbReference>
<organism evidence="3 4">
    <name type="scientific">Clostridium simiarum</name>
    <dbReference type="NCBI Taxonomy" id="2841506"/>
    <lineage>
        <taxon>Bacteria</taxon>
        <taxon>Bacillati</taxon>
        <taxon>Bacillota</taxon>
        <taxon>Clostridia</taxon>
        <taxon>Eubacteriales</taxon>
        <taxon>Clostridiaceae</taxon>
        <taxon>Clostridium</taxon>
    </lineage>
</organism>
<keyword evidence="4" id="KW-1185">Reference proteome</keyword>
<dbReference type="Proteomes" id="UP000736583">
    <property type="component" value="Unassembled WGS sequence"/>
</dbReference>
<keyword evidence="2" id="KW-0472">Membrane</keyword>
<accession>A0ABS6EW18</accession>
<gene>
    <name evidence="3" type="ORF">KQI89_01385</name>
</gene>
<dbReference type="EMBL" id="JAHLQL010000001">
    <property type="protein sequence ID" value="MBU5590406.1"/>
    <property type="molecule type" value="Genomic_DNA"/>
</dbReference>
<dbReference type="Pfam" id="PF13174">
    <property type="entry name" value="TPR_6"/>
    <property type="match status" value="1"/>
</dbReference>
<dbReference type="InterPro" id="IPR011990">
    <property type="entry name" value="TPR-like_helical_dom_sf"/>
</dbReference>
<keyword evidence="2" id="KW-1133">Transmembrane helix</keyword>
<protein>
    <submittedName>
        <fullName evidence="3">Tetratricopeptide repeat protein</fullName>
    </submittedName>
</protein>
<name>A0ABS6EW18_9CLOT</name>
<dbReference type="InterPro" id="IPR019734">
    <property type="entry name" value="TPR_rpt"/>
</dbReference>
<feature type="repeat" description="TPR" evidence="1">
    <location>
        <begin position="137"/>
        <end position="170"/>
    </location>
</feature>
<evidence type="ECO:0000256" key="1">
    <source>
        <dbReference type="PROSITE-ProRule" id="PRU00339"/>
    </source>
</evidence>
<evidence type="ECO:0000313" key="3">
    <source>
        <dbReference type="EMBL" id="MBU5590406.1"/>
    </source>
</evidence>